<evidence type="ECO:0000256" key="14">
    <source>
        <dbReference type="ARBA" id="ARBA00023004"/>
    </source>
</evidence>
<evidence type="ECO:0000256" key="4">
    <source>
        <dbReference type="ARBA" id="ARBA00012551"/>
    </source>
</evidence>
<dbReference type="GO" id="GO:0006260">
    <property type="term" value="P:DNA replication"/>
    <property type="evidence" value="ECO:0007669"/>
    <property type="project" value="UniProtKB-KW"/>
</dbReference>
<evidence type="ECO:0000313" key="26">
    <source>
        <dbReference type="EMBL" id="GMT16349.1"/>
    </source>
</evidence>
<dbReference type="Gene3D" id="3.40.50.300">
    <property type="entry name" value="P-loop containing nucleotide triphosphate hydrolases"/>
    <property type="match status" value="2"/>
</dbReference>
<protein>
    <recommendedName>
        <fullName evidence="4">DNA helicase</fullName>
        <ecNumber evidence="4">3.6.4.12</ecNumber>
    </recommendedName>
</protein>
<gene>
    <name evidence="26" type="ORF">PFISCL1PPCAC_7646</name>
</gene>
<feature type="domain" description="DNA2/NAM7 helicase helicase" evidence="24">
    <location>
        <begin position="743"/>
        <end position="837"/>
    </location>
</feature>
<dbReference type="PANTHER" id="PTHR43788:SF8">
    <property type="entry name" value="DNA-BINDING PROTEIN SMUBP-2"/>
    <property type="match status" value="1"/>
</dbReference>
<keyword evidence="10" id="KW-0227">DNA damage</keyword>
<dbReference type="InterPro" id="IPR011604">
    <property type="entry name" value="PDDEXK-like_dom_sf"/>
</dbReference>
<comment type="cofactor">
    <cofactor evidence="1">
        <name>[4Fe-4S] cluster</name>
        <dbReference type="ChEBI" id="CHEBI:49883"/>
    </cofactor>
</comment>
<feature type="compositionally biased region" description="Acidic residues" evidence="21">
    <location>
        <begin position="1"/>
        <end position="16"/>
    </location>
</feature>
<evidence type="ECO:0000256" key="19">
    <source>
        <dbReference type="ARBA" id="ARBA00023268"/>
    </source>
</evidence>
<dbReference type="Gene3D" id="3.90.320.10">
    <property type="match status" value="1"/>
</dbReference>
<evidence type="ECO:0000256" key="15">
    <source>
        <dbReference type="ARBA" id="ARBA00023014"/>
    </source>
</evidence>
<keyword evidence="7" id="KW-0540">Nuclease</keyword>
<keyword evidence="17" id="KW-0234">DNA repair</keyword>
<keyword evidence="18" id="KW-0539">Nucleus</keyword>
<dbReference type="AlphaFoldDB" id="A0AAV5VD23"/>
<evidence type="ECO:0000256" key="10">
    <source>
        <dbReference type="ARBA" id="ARBA00022763"/>
    </source>
</evidence>
<keyword evidence="13" id="KW-0067">ATP-binding</keyword>
<evidence type="ECO:0000256" key="21">
    <source>
        <dbReference type="SAM" id="MobiDB-lite"/>
    </source>
</evidence>
<dbReference type="InterPro" id="IPR041679">
    <property type="entry name" value="DNA2/NAM7-like_C"/>
</dbReference>
<dbReference type="InterPro" id="IPR050534">
    <property type="entry name" value="Coronavir_polyprotein_1ab"/>
</dbReference>
<dbReference type="GO" id="GO:0046872">
    <property type="term" value="F:metal ion binding"/>
    <property type="evidence" value="ECO:0007669"/>
    <property type="project" value="UniProtKB-KW"/>
</dbReference>
<dbReference type="EC" id="3.6.4.12" evidence="4"/>
<feature type="domain" description="DNA2/NAM7 helicase-like C-terminal" evidence="25">
    <location>
        <begin position="923"/>
        <end position="1159"/>
    </location>
</feature>
<keyword evidence="5" id="KW-0004">4Fe-4S</keyword>
<feature type="compositionally biased region" description="Low complexity" evidence="21">
    <location>
        <begin position="1033"/>
        <end position="1045"/>
    </location>
</feature>
<dbReference type="InterPro" id="IPR041677">
    <property type="entry name" value="DNA2/NAM7_AAA_11"/>
</dbReference>
<evidence type="ECO:0000256" key="2">
    <source>
        <dbReference type="ARBA" id="ARBA00004123"/>
    </source>
</evidence>
<evidence type="ECO:0000256" key="18">
    <source>
        <dbReference type="ARBA" id="ARBA00023242"/>
    </source>
</evidence>
<dbReference type="Pfam" id="PF13086">
    <property type="entry name" value="AAA_11"/>
    <property type="match status" value="2"/>
</dbReference>
<feature type="compositionally biased region" description="Acidic residues" evidence="21">
    <location>
        <begin position="499"/>
        <end position="513"/>
    </location>
</feature>
<dbReference type="Pfam" id="PF13087">
    <property type="entry name" value="AAA_12"/>
    <property type="match status" value="1"/>
</dbReference>
<evidence type="ECO:0000256" key="20">
    <source>
        <dbReference type="ARBA" id="ARBA00047995"/>
    </source>
</evidence>
<dbReference type="Pfam" id="PF08696">
    <property type="entry name" value="Dna2"/>
    <property type="match status" value="1"/>
</dbReference>
<evidence type="ECO:0000256" key="1">
    <source>
        <dbReference type="ARBA" id="ARBA00001966"/>
    </source>
</evidence>
<evidence type="ECO:0000313" key="27">
    <source>
        <dbReference type="Proteomes" id="UP001432322"/>
    </source>
</evidence>
<dbReference type="SUPFAM" id="SSF52540">
    <property type="entry name" value="P-loop containing nucleoside triphosphate hydrolases"/>
    <property type="match status" value="1"/>
</dbReference>
<keyword evidence="6" id="KW-0235">DNA replication</keyword>
<evidence type="ECO:0000259" key="23">
    <source>
        <dbReference type="Pfam" id="PF08696"/>
    </source>
</evidence>
<dbReference type="CDD" id="cd18808">
    <property type="entry name" value="SF1_C_Upf1"/>
    <property type="match status" value="1"/>
</dbReference>
<evidence type="ECO:0000256" key="8">
    <source>
        <dbReference type="ARBA" id="ARBA00022723"/>
    </source>
</evidence>
<dbReference type="InterPro" id="IPR014808">
    <property type="entry name" value="DNA_replication_fac_Dna2_N"/>
</dbReference>
<feature type="region of interest" description="Disordered" evidence="21">
    <location>
        <begin position="493"/>
        <end position="514"/>
    </location>
</feature>
<dbReference type="GO" id="GO:0043139">
    <property type="term" value="F:5'-3' DNA helicase activity"/>
    <property type="evidence" value="ECO:0007669"/>
    <property type="project" value="TreeGrafter"/>
</dbReference>
<evidence type="ECO:0000259" key="22">
    <source>
        <dbReference type="Pfam" id="PF01930"/>
    </source>
</evidence>
<evidence type="ECO:0000256" key="13">
    <source>
        <dbReference type="ARBA" id="ARBA00022840"/>
    </source>
</evidence>
<keyword evidence="11" id="KW-0378">Hydrolase</keyword>
<evidence type="ECO:0000259" key="25">
    <source>
        <dbReference type="Pfam" id="PF13087"/>
    </source>
</evidence>
<dbReference type="GO" id="GO:0004518">
    <property type="term" value="F:nuclease activity"/>
    <property type="evidence" value="ECO:0007669"/>
    <property type="project" value="UniProtKB-KW"/>
</dbReference>
<comment type="caution">
    <text evidence="26">The sequence shown here is derived from an EMBL/GenBank/DDBJ whole genome shotgun (WGS) entry which is preliminary data.</text>
</comment>
<dbReference type="GO" id="GO:0005634">
    <property type="term" value="C:nucleus"/>
    <property type="evidence" value="ECO:0007669"/>
    <property type="project" value="UniProtKB-SubCell"/>
</dbReference>
<evidence type="ECO:0000259" key="24">
    <source>
        <dbReference type="Pfam" id="PF13086"/>
    </source>
</evidence>
<evidence type="ECO:0000256" key="9">
    <source>
        <dbReference type="ARBA" id="ARBA00022741"/>
    </source>
</evidence>
<evidence type="ECO:0000256" key="12">
    <source>
        <dbReference type="ARBA" id="ARBA00022806"/>
    </source>
</evidence>
<keyword evidence="9" id="KW-0547">Nucleotide-binding</keyword>
<evidence type="ECO:0000256" key="16">
    <source>
        <dbReference type="ARBA" id="ARBA00023125"/>
    </source>
</evidence>
<dbReference type="Proteomes" id="UP001432322">
    <property type="component" value="Unassembled WGS sequence"/>
</dbReference>
<dbReference type="GO" id="GO:0006281">
    <property type="term" value="P:DNA repair"/>
    <property type="evidence" value="ECO:0007669"/>
    <property type="project" value="UniProtKB-KW"/>
</dbReference>
<keyword evidence="8" id="KW-0479">Metal-binding</keyword>
<comment type="similarity">
    <text evidence="3">Belongs to the DNA2/NAM7 helicase family.</text>
</comment>
<sequence>MSGQDEYDSFDDDDFPIENAAPLAAANTDVKLADISSSRKRGTAVLNTSLGQNKSVDHEEEEEEDSFDRSLVFDLTPKRLKLSPSAAVSALKNSPVKKRSPKKLIEQESAEPVYDANVPGFPSLVDLSLSSPSVRHKHLRVASVERAEGTTTLHCTAAVQEAHEKPCIVYLQGMWHSCEVREGTSIRLIGAKKWSDTEWLVDDEDGLVVTQTDTLIPCTTVVNSFFCARKAVLGERLKGGGNAVSKAMLMGIIIHELFQAALLTPPSFHLTKEWLLSRWREVIMDEVVISMTACNLSTDTFEGELEPYVEVIIDWVNSYMPKRSVGQQQKRMEGGAMIREVHDIEENIWMPALGLKGKIDVSLEVDVTTHSSPFAHSTDRWLLPLELKTGKSNASADHAGQVLMYTMILAQRYALPIHEGALLYLKDGTARRVQPKPAELKSIIARRNDVAAAIGEGASYEKLPVPRANTHFCQKCDYAPACTLYGRAFERGEKKDGKEEEEGKENESEETASDEAIAFQLQLTEHLSEAHIDYFKKWLRWQNLEWRASRRDKRPLSEVWEMEASSRESLSPLTCMANLRVVRCEETGAESGKWNVTLKRSRASPLSQSPPSSHHPIFSKGDYVIVSTDEAPAVVMGPVVEVEEYGSTVTLVSDRKLPLENGGLTKRRADKSPQQQLFHLDRHESATVHGIQLNNVIGLMGVDERCTRLRSLLIDLSTPSTAKLKSADVSTVKGVVKGLISGQVAAVVKSLCATDYALIEGLPGSGKTSTLVALVRSIVALGQTVLVTAYTHSAVDNLLAKIAQHIPASQLLRLGRQSSVHAAVQGLTLEAKLADCASPQEKYARAKRALADTPVVAASSLAVATHSLFSWRRFSICIVDESSLVLESSLIGALLAADRFALVGDAKQLKPLVQSKQASEEGMSVSLFERLTAAHGAKHAVTLDKQFRMNRVVSAVPSSLFYAGRLVCANEAVAEACLNTVHEGYGRRNEERSGALSPALRVALDGAVDNSAVFIDVRGGSGEGEGEEEDVDSPAPTSTNTTTVPATVTLSTGGIVNEREVEVIKTLIEEFRARGLPTSSIGVAAVYRKQVELIRRSVPAGIEVNTVDQWQGRDAEVVICSLAWTIAHGRKRSELLSDERRINVALTRAKYKMIIIGCARSMKERCPIVASVIDRVKVERLQ</sequence>
<evidence type="ECO:0000256" key="5">
    <source>
        <dbReference type="ARBA" id="ARBA00022485"/>
    </source>
</evidence>
<keyword evidence="16" id="KW-0238">DNA-binding</keyword>
<keyword evidence="19" id="KW-0511">Multifunctional enzyme</keyword>
<dbReference type="Pfam" id="PF01930">
    <property type="entry name" value="Cas_Cas4"/>
    <property type="match status" value="1"/>
</dbReference>
<evidence type="ECO:0000256" key="7">
    <source>
        <dbReference type="ARBA" id="ARBA00022722"/>
    </source>
</evidence>
<dbReference type="InterPro" id="IPR027417">
    <property type="entry name" value="P-loop_NTPase"/>
</dbReference>
<evidence type="ECO:0000256" key="6">
    <source>
        <dbReference type="ARBA" id="ARBA00022705"/>
    </source>
</evidence>
<keyword evidence="27" id="KW-1185">Reference proteome</keyword>
<dbReference type="InterPro" id="IPR022765">
    <property type="entry name" value="Dna2/Cas4_DUF83"/>
</dbReference>
<dbReference type="GO" id="GO:0016787">
    <property type="term" value="F:hydrolase activity"/>
    <property type="evidence" value="ECO:0007669"/>
    <property type="project" value="UniProtKB-KW"/>
</dbReference>
<feature type="compositionally biased region" description="Polar residues" evidence="21">
    <location>
        <begin position="45"/>
        <end position="54"/>
    </location>
</feature>
<evidence type="ECO:0000256" key="11">
    <source>
        <dbReference type="ARBA" id="ARBA00022801"/>
    </source>
</evidence>
<comment type="subcellular location">
    <subcellularLocation>
        <location evidence="2">Nucleus</location>
    </subcellularLocation>
</comment>
<dbReference type="GO" id="GO:0003677">
    <property type="term" value="F:DNA binding"/>
    <property type="evidence" value="ECO:0007669"/>
    <property type="project" value="UniProtKB-KW"/>
</dbReference>
<feature type="domain" description="DNA2/NAM7 helicase helicase" evidence="24">
    <location>
        <begin position="847"/>
        <end position="916"/>
    </location>
</feature>
<dbReference type="InterPro" id="IPR047187">
    <property type="entry name" value="SF1_C_Upf1"/>
</dbReference>
<evidence type="ECO:0000256" key="3">
    <source>
        <dbReference type="ARBA" id="ARBA00007913"/>
    </source>
</evidence>
<feature type="region of interest" description="Disordered" evidence="21">
    <location>
        <begin position="1018"/>
        <end position="1045"/>
    </location>
</feature>
<dbReference type="GO" id="GO:0005524">
    <property type="term" value="F:ATP binding"/>
    <property type="evidence" value="ECO:0007669"/>
    <property type="project" value="UniProtKB-KW"/>
</dbReference>
<keyword evidence="15" id="KW-0411">Iron-sulfur</keyword>
<feature type="domain" description="DUF83" evidence="22">
    <location>
        <begin position="371"/>
        <end position="483"/>
    </location>
</feature>
<dbReference type="EMBL" id="BTSY01000002">
    <property type="protein sequence ID" value="GMT16349.1"/>
    <property type="molecule type" value="Genomic_DNA"/>
</dbReference>
<feature type="region of interest" description="Disordered" evidence="21">
    <location>
        <begin position="1"/>
        <end position="68"/>
    </location>
</feature>
<feature type="domain" description="DNA replication factor Dna2 N-terminal" evidence="23">
    <location>
        <begin position="162"/>
        <end position="365"/>
    </location>
</feature>
<organism evidence="26 27">
    <name type="scientific">Pristionchus fissidentatus</name>
    <dbReference type="NCBI Taxonomy" id="1538716"/>
    <lineage>
        <taxon>Eukaryota</taxon>
        <taxon>Metazoa</taxon>
        <taxon>Ecdysozoa</taxon>
        <taxon>Nematoda</taxon>
        <taxon>Chromadorea</taxon>
        <taxon>Rhabditida</taxon>
        <taxon>Rhabditina</taxon>
        <taxon>Diplogasteromorpha</taxon>
        <taxon>Diplogasteroidea</taxon>
        <taxon>Neodiplogasteridae</taxon>
        <taxon>Pristionchus</taxon>
    </lineage>
</organism>
<dbReference type="CDD" id="cd22318">
    <property type="entry name" value="DNA2_N-like"/>
    <property type="match status" value="1"/>
</dbReference>
<dbReference type="GO" id="GO:0051539">
    <property type="term" value="F:4 iron, 4 sulfur cluster binding"/>
    <property type="evidence" value="ECO:0007669"/>
    <property type="project" value="UniProtKB-KW"/>
</dbReference>
<comment type="catalytic activity">
    <reaction evidence="20">
        <text>ATP + H2O = ADP + phosphate + H(+)</text>
        <dbReference type="Rhea" id="RHEA:13065"/>
        <dbReference type="ChEBI" id="CHEBI:15377"/>
        <dbReference type="ChEBI" id="CHEBI:15378"/>
        <dbReference type="ChEBI" id="CHEBI:30616"/>
        <dbReference type="ChEBI" id="CHEBI:43474"/>
        <dbReference type="ChEBI" id="CHEBI:456216"/>
        <dbReference type="EC" id="3.6.4.12"/>
    </reaction>
</comment>
<proteinExistence type="inferred from homology"/>
<keyword evidence="12" id="KW-0347">Helicase</keyword>
<reference evidence="26" key="1">
    <citation type="submission" date="2023-10" db="EMBL/GenBank/DDBJ databases">
        <title>Genome assembly of Pristionchus species.</title>
        <authorList>
            <person name="Yoshida K."/>
            <person name="Sommer R.J."/>
        </authorList>
    </citation>
    <scope>NUCLEOTIDE SEQUENCE</scope>
    <source>
        <strain evidence="26">RS5133</strain>
    </source>
</reference>
<dbReference type="PANTHER" id="PTHR43788">
    <property type="entry name" value="DNA2/NAM7 HELICASE FAMILY MEMBER"/>
    <property type="match status" value="1"/>
</dbReference>
<name>A0AAV5VD23_9BILA</name>
<evidence type="ECO:0000256" key="17">
    <source>
        <dbReference type="ARBA" id="ARBA00023204"/>
    </source>
</evidence>
<accession>A0AAV5VD23</accession>
<keyword evidence="14" id="KW-0408">Iron</keyword>